<proteinExistence type="inferred from homology"/>
<evidence type="ECO:0000313" key="4">
    <source>
        <dbReference type="EMBL" id="EYU13279.1"/>
    </source>
</evidence>
<comment type="caution">
    <text evidence="4">The sequence shown here is derived from an EMBL/GenBank/DDBJ whole genome shotgun (WGS) entry which is preliminary data.</text>
</comment>
<reference evidence="4 5" key="1">
    <citation type="submission" date="2014-03" db="EMBL/GenBank/DDBJ databases">
        <title>Draft Genome of Photorhabdus luminescens BA1, an Egyptian Isolate.</title>
        <authorList>
            <person name="Ghazal S."/>
            <person name="Hurst S.G.IV."/>
            <person name="Morris K."/>
            <person name="Thomas K."/>
            <person name="Tisa L.S."/>
        </authorList>
    </citation>
    <scope>NUCLEOTIDE SEQUENCE [LARGE SCALE GENOMIC DNA]</scope>
    <source>
        <strain evidence="4 5">BA1</strain>
    </source>
</reference>
<dbReference type="PATRIC" id="fig|1393736.3.peg.4325"/>
<evidence type="ECO:0000256" key="1">
    <source>
        <dbReference type="ARBA" id="ARBA00009342"/>
    </source>
</evidence>
<keyword evidence="3" id="KW-0012">Acyltransferase</keyword>
<dbReference type="PANTHER" id="PTHR36449:SF1">
    <property type="entry name" value="ACETYLTRANSFERASE"/>
    <property type="match status" value="1"/>
</dbReference>
<evidence type="ECO:0000313" key="5">
    <source>
        <dbReference type="Proteomes" id="UP000023464"/>
    </source>
</evidence>
<evidence type="ECO:0000256" key="3">
    <source>
        <dbReference type="ARBA" id="ARBA00023315"/>
    </source>
</evidence>
<dbReference type="PANTHER" id="PTHR36449">
    <property type="entry name" value="ACETYLTRANSFERASE-RELATED"/>
    <property type="match status" value="1"/>
</dbReference>
<gene>
    <name evidence="4" type="ORF">BA1DRAFT_04243</name>
</gene>
<keyword evidence="5" id="KW-1185">Reference proteome</keyword>
<dbReference type="AlphaFoldDB" id="A0A022PCM1"/>
<organism evidence="4 5">
    <name type="scientific">Photorhabdus aegyptia</name>
    <dbReference type="NCBI Taxonomy" id="2805098"/>
    <lineage>
        <taxon>Bacteria</taxon>
        <taxon>Pseudomonadati</taxon>
        <taxon>Pseudomonadota</taxon>
        <taxon>Gammaproteobacteria</taxon>
        <taxon>Enterobacterales</taxon>
        <taxon>Morganellaceae</taxon>
        <taxon>Photorhabdus</taxon>
    </lineage>
</organism>
<protein>
    <submittedName>
        <fullName evidence="4">Uncharacterized protein</fullName>
    </submittedName>
</protein>
<dbReference type="GO" id="GO:0016746">
    <property type="term" value="F:acyltransferase activity"/>
    <property type="evidence" value="ECO:0007669"/>
    <property type="project" value="UniProtKB-KW"/>
</dbReference>
<sequence>MQGRTTRKGAQKLTLQSVTIIKRSLVTIGLSLAFVAYERTPDVIKFDLVRHEVPIFRLGRLAVDVSEQGQRLGSQLLLAAGRCNLLVAAQIGRWDSVLIDAKNERVAHWYV</sequence>
<name>A0A022PCM1_9GAMM</name>
<dbReference type="Gene3D" id="3.40.630.30">
    <property type="match status" value="1"/>
</dbReference>
<dbReference type="Proteomes" id="UP000023464">
    <property type="component" value="Unassembled WGS sequence"/>
</dbReference>
<evidence type="ECO:0000256" key="2">
    <source>
        <dbReference type="ARBA" id="ARBA00022679"/>
    </source>
</evidence>
<keyword evidence="2" id="KW-0808">Transferase</keyword>
<accession>A0A022PCM1</accession>
<comment type="similarity">
    <text evidence="1">Belongs to the acetyltransferase family. GNAT subfamily.</text>
</comment>
<dbReference type="EMBL" id="JFGV01000098">
    <property type="protein sequence ID" value="EYU13279.1"/>
    <property type="molecule type" value="Genomic_DNA"/>
</dbReference>